<dbReference type="InterPro" id="IPR050326">
    <property type="entry name" value="NAD_dep_DNA_ligaseB"/>
</dbReference>
<dbReference type="SUPFAM" id="SSF56091">
    <property type="entry name" value="DNA ligase/mRNA capping enzyme, catalytic domain"/>
    <property type="match status" value="1"/>
</dbReference>
<evidence type="ECO:0000259" key="8">
    <source>
        <dbReference type="PROSITE" id="PS50160"/>
    </source>
</evidence>
<gene>
    <name evidence="9" type="ORF">DZC30_14595</name>
</gene>
<dbReference type="Gene3D" id="3.30.1490.70">
    <property type="match status" value="1"/>
</dbReference>
<organism evidence="9 10">
    <name type="scientific">Comamonas testosteroni</name>
    <name type="common">Pseudomonas testosteroni</name>
    <dbReference type="NCBI Taxonomy" id="285"/>
    <lineage>
        <taxon>Bacteria</taxon>
        <taxon>Pseudomonadati</taxon>
        <taxon>Pseudomonadota</taxon>
        <taxon>Betaproteobacteria</taxon>
        <taxon>Burkholderiales</taxon>
        <taxon>Comamonadaceae</taxon>
        <taxon>Comamonas</taxon>
    </lineage>
</organism>
<comment type="cofactor">
    <cofactor evidence="1">
        <name>a divalent metal cation</name>
        <dbReference type="ChEBI" id="CHEBI:60240"/>
    </cofactor>
</comment>
<evidence type="ECO:0000256" key="4">
    <source>
        <dbReference type="ARBA" id="ARBA00022763"/>
    </source>
</evidence>
<dbReference type="PANTHER" id="PTHR47810">
    <property type="entry name" value="DNA LIGASE"/>
    <property type="match status" value="1"/>
</dbReference>
<dbReference type="InterPro" id="IPR012340">
    <property type="entry name" value="NA-bd_OB-fold"/>
</dbReference>
<keyword evidence="3" id="KW-0235">DNA replication</keyword>
<keyword evidence="2 9" id="KW-0436">Ligase</keyword>
<dbReference type="InterPro" id="IPR012310">
    <property type="entry name" value="DNA_ligase_ATP-dep_cent"/>
</dbReference>
<dbReference type="CDD" id="cd08041">
    <property type="entry name" value="OBF_kDNA_ligase_like"/>
    <property type="match status" value="1"/>
</dbReference>
<comment type="catalytic activity">
    <reaction evidence="6">
        <text>ATP + (deoxyribonucleotide)n-3'-hydroxyl + 5'-phospho-(deoxyribonucleotide)m = (deoxyribonucleotide)n+m + AMP + diphosphate.</text>
        <dbReference type="EC" id="6.5.1.1"/>
    </reaction>
</comment>
<dbReference type="Gene3D" id="2.40.50.140">
    <property type="entry name" value="Nucleic acid-binding proteins"/>
    <property type="match status" value="1"/>
</dbReference>
<dbReference type="Pfam" id="PF14743">
    <property type="entry name" value="DNA_ligase_OB_2"/>
    <property type="match status" value="1"/>
</dbReference>
<proteinExistence type="predicted"/>
<evidence type="ECO:0000256" key="1">
    <source>
        <dbReference type="ARBA" id="ARBA00001968"/>
    </source>
</evidence>
<evidence type="ECO:0000313" key="10">
    <source>
        <dbReference type="Proteomes" id="UP000261948"/>
    </source>
</evidence>
<dbReference type="Proteomes" id="UP000261948">
    <property type="component" value="Unassembled WGS sequence"/>
</dbReference>
<evidence type="ECO:0000256" key="2">
    <source>
        <dbReference type="ARBA" id="ARBA00022598"/>
    </source>
</evidence>
<dbReference type="GO" id="GO:0005524">
    <property type="term" value="F:ATP binding"/>
    <property type="evidence" value="ECO:0007669"/>
    <property type="project" value="InterPro"/>
</dbReference>
<evidence type="ECO:0000256" key="7">
    <source>
        <dbReference type="SAM" id="SignalP"/>
    </source>
</evidence>
<dbReference type="Gene3D" id="3.30.470.30">
    <property type="entry name" value="DNA ligase/mRNA capping enzyme"/>
    <property type="match status" value="1"/>
</dbReference>
<dbReference type="SUPFAM" id="SSF50249">
    <property type="entry name" value="Nucleic acid-binding proteins"/>
    <property type="match status" value="1"/>
</dbReference>
<sequence>MHVFSRLALYLQLILAATLLLAEPAQAAQPSPKAPALMLAQIWEKGLPLQDYWVSEKYDGVRGYWNGQQLISRGGQPIAAPAWFTAGWPATPMDGELWAGRGQFSHAQSTTAQGPVQGTANDAAWRQMRFMVFDLPAAPGSFDQRLPVLQSTVAAIGQSWVQAVEQRKLKNETELQQWLNQVVKAGGEGLMLHKGSAPYRSGRSDDLLKLKPFDDAEARVIGYKPGRGQWQGMTGALLVQSPEGRQFWLGAGLTAELRQNPPPLGSWVTYRYQGLHEKSGLPRFARFMRVRNELGVQPDSSAQTLPKQ</sequence>
<dbReference type="OrthoDB" id="9782700at2"/>
<feature type="domain" description="ATP-dependent DNA ligase family profile" evidence="8">
    <location>
        <begin position="142"/>
        <end position="243"/>
    </location>
</feature>
<dbReference type="AlphaFoldDB" id="A0A373FJT8"/>
<evidence type="ECO:0000256" key="3">
    <source>
        <dbReference type="ARBA" id="ARBA00022705"/>
    </source>
</evidence>
<feature type="signal peptide" evidence="7">
    <location>
        <begin position="1"/>
        <end position="27"/>
    </location>
</feature>
<dbReference type="GO" id="GO:0003910">
    <property type="term" value="F:DNA ligase (ATP) activity"/>
    <property type="evidence" value="ECO:0007669"/>
    <property type="project" value="UniProtKB-EC"/>
</dbReference>
<protein>
    <submittedName>
        <fullName evidence="9">DNA ligase</fullName>
    </submittedName>
</protein>
<comment type="caution">
    <text evidence="9">The sequence shown here is derived from an EMBL/GenBank/DDBJ whole genome shotgun (WGS) entry which is preliminary data.</text>
</comment>
<feature type="chain" id="PRO_5016943955" evidence="7">
    <location>
        <begin position="28"/>
        <end position="308"/>
    </location>
</feature>
<keyword evidence="7" id="KW-0732">Signal</keyword>
<dbReference type="NCBIfam" id="NF006592">
    <property type="entry name" value="PRK09125.1"/>
    <property type="match status" value="1"/>
</dbReference>
<keyword evidence="10" id="KW-1185">Reference proteome</keyword>
<dbReference type="EMBL" id="QURR01000018">
    <property type="protein sequence ID" value="RGE43659.1"/>
    <property type="molecule type" value="Genomic_DNA"/>
</dbReference>
<name>A0A373FJT8_COMTE</name>
<keyword evidence="4" id="KW-0227">DNA damage</keyword>
<keyword evidence="5" id="KW-0234">DNA repair</keyword>
<accession>A0A373FJT8</accession>
<dbReference type="PROSITE" id="PS50160">
    <property type="entry name" value="DNA_LIGASE_A3"/>
    <property type="match status" value="1"/>
</dbReference>
<dbReference type="GO" id="GO:0006310">
    <property type="term" value="P:DNA recombination"/>
    <property type="evidence" value="ECO:0007669"/>
    <property type="project" value="InterPro"/>
</dbReference>
<dbReference type="PANTHER" id="PTHR47810:SF1">
    <property type="entry name" value="DNA LIGASE B"/>
    <property type="match status" value="1"/>
</dbReference>
<dbReference type="GO" id="GO:0006281">
    <property type="term" value="P:DNA repair"/>
    <property type="evidence" value="ECO:0007669"/>
    <property type="project" value="UniProtKB-KW"/>
</dbReference>
<dbReference type="CDD" id="cd07896">
    <property type="entry name" value="Adenylation_kDNA_ligase_like"/>
    <property type="match status" value="1"/>
</dbReference>
<dbReference type="Pfam" id="PF01068">
    <property type="entry name" value="DNA_ligase_A_M"/>
    <property type="match status" value="1"/>
</dbReference>
<dbReference type="InterPro" id="IPR029319">
    <property type="entry name" value="DNA_ligase_OB"/>
</dbReference>
<dbReference type="GO" id="GO:0006260">
    <property type="term" value="P:DNA replication"/>
    <property type="evidence" value="ECO:0007669"/>
    <property type="project" value="UniProtKB-KW"/>
</dbReference>
<evidence type="ECO:0000313" key="9">
    <source>
        <dbReference type="EMBL" id="RGE43659.1"/>
    </source>
</evidence>
<evidence type="ECO:0000256" key="6">
    <source>
        <dbReference type="ARBA" id="ARBA00034003"/>
    </source>
</evidence>
<reference evidence="9 10" key="1">
    <citation type="submission" date="2018-08" db="EMBL/GenBank/DDBJ databases">
        <title>Comamonas testosteroni strain SWCO2.</title>
        <authorList>
            <person name="Jiang N."/>
            <person name="Zhang X.Z."/>
        </authorList>
    </citation>
    <scope>NUCLEOTIDE SEQUENCE [LARGE SCALE GENOMIC DNA]</scope>
    <source>
        <strain evidence="9 10">SWCO2</strain>
    </source>
</reference>
<evidence type="ECO:0000256" key="5">
    <source>
        <dbReference type="ARBA" id="ARBA00023204"/>
    </source>
</evidence>